<evidence type="ECO:0000313" key="2">
    <source>
        <dbReference type="EMBL" id="PPJ50213.1"/>
    </source>
</evidence>
<gene>
    <name evidence="2" type="ORF">CBER1_07196</name>
</gene>
<keyword evidence="3" id="KW-1185">Reference proteome</keyword>
<comment type="caution">
    <text evidence="2">The sequence shown here is derived from an EMBL/GenBank/DDBJ whole genome shotgun (WGS) entry which is preliminary data.</text>
</comment>
<feature type="compositionally biased region" description="Polar residues" evidence="1">
    <location>
        <begin position="145"/>
        <end position="156"/>
    </location>
</feature>
<evidence type="ECO:0000256" key="1">
    <source>
        <dbReference type="SAM" id="MobiDB-lite"/>
    </source>
</evidence>
<reference evidence="3" key="1">
    <citation type="journal article" date="2017" name="bioRxiv">
        <title>Conservation of a gene cluster reveals novel cercosporin biosynthetic mechanisms and extends production to the genus Colletotrichum.</title>
        <authorList>
            <person name="de Jonge R."/>
            <person name="Ebert M.K."/>
            <person name="Huitt-Roehl C.R."/>
            <person name="Pal P."/>
            <person name="Suttle J.C."/>
            <person name="Spanner R.E."/>
            <person name="Neubauer J.D."/>
            <person name="Jurick W.M.II."/>
            <person name="Stott K.A."/>
            <person name="Secor G.A."/>
            <person name="Thomma B.P.H.J."/>
            <person name="Van de Peer Y."/>
            <person name="Townsend C.A."/>
            <person name="Bolton M.D."/>
        </authorList>
    </citation>
    <scope>NUCLEOTIDE SEQUENCE [LARGE SCALE GENOMIC DNA]</scope>
    <source>
        <strain evidence="3">CBS538.71</strain>
    </source>
</reference>
<dbReference type="AlphaFoldDB" id="A0A2S6BRU7"/>
<dbReference type="OrthoDB" id="10599768at2759"/>
<dbReference type="Proteomes" id="UP000237631">
    <property type="component" value="Unassembled WGS sequence"/>
</dbReference>
<evidence type="ECO:0000313" key="3">
    <source>
        <dbReference type="Proteomes" id="UP000237631"/>
    </source>
</evidence>
<feature type="compositionally biased region" description="Low complexity" evidence="1">
    <location>
        <begin position="126"/>
        <end position="135"/>
    </location>
</feature>
<feature type="region of interest" description="Disordered" evidence="1">
    <location>
        <begin position="111"/>
        <end position="164"/>
    </location>
</feature>
<organism evidence="2 3">
    <name type="scientific">Cercospora berteroae</name>
    <dbReference type="NCBI Taxonomy" id="357750"/>
    <lineage>
        <taxon>Eukaryota</taxon>
        <taxon>Fungi</taxon>
        <taxon>Dikarya</taxon>
        <taxon>Ascomycota</taxon>
        <taxon>Pezizomycotina</taxon>
        <taxon>Dothideomycetes</taxon>
        <taxon>Dothideomycetidae</taxon>
        <taxon>Mycosphaerellales</taxon>
        <taxon>Mycosphaerellaceae</taxon>
        <taxon>Cercospora</taxon>
    </lineage>
</organism>
<name>A0A2S6BRU7_9PEZI</name>
<accession>A0A2S6BRU7</accession>
<proteinExistence type="predicted"/>
<sequence length="295" mass="32676">MSATYPYDDEATHESQSAQLEMDRLRTFITASTTSSARAEESRVQQRFSNMQYRFELTRASWTREIFKKGNRMNPHNWSLNSICAAATTADKTMPSPSSSLPVGCPPWASSIAPRTKHNSEITISRARAPLARPRTPGRKREQSYAPQTATRQTKPSADESADHLKHALAKVVTRAFHHPASDSQPRSMVRYGFKKPAHAPSCSTTSETFGRTAMGREPTTGDSASPNHCKRAALKEKDCKKTTAHRNPHMVELDEPLARTADSPPSDASPLKTDHREVQFLGCSKDLRKDTAGV</sequence>
<dbReference type="EMBL" id="PNEN01001790">
    <property type="protein sequence ID" value="PPJ50213.1"/>
    <property type="molecule type" value="Genomic_DNA"/>
</dbReference>
<protein>
    <submittedName>
        <fullName evidence="2">Uncharacterized protein</fullName>
    </submittedName>
</protein>
<feature type="region of interest" description="Disordered" evidence="1">
    <location>
        <begin position="196"/>
        <end position="278"/>
    </location>
</feature>